<dbReference type="InterPro" id="IPR004161">
    <property type="entry name" value="EFTu-like_2"/>
</dbReference>
<dbReference type="SUPFAM" id="SSF50465">
    <property type="entry name" value="EF-Tu/eEF-1alpha/eIF2-gamma C-terminal domain"/>
    <property type="match status" value="1"/>
</dbReference>
<evidence type="ECO:0000256" key="3">
    <source>
        <dbReference type="ARBA" id="ARBA00023134"/>
    </source>
</evidence>
<comment type="similarity">
    <text evidence="1">Belongs to the TRAFAC class translation factor GTPase superfamily. Classic translation factor GTPase family. EF-Tu/EF-1A subfamily.</text>
</comment>
<dbReference type="InterPro" id="IPR000795">
    <property type="entry name" value="T_Tr_GTP-bd_dom"/>
</dbReference>
<feature type="domain" description="Tr-type G" evidence="4">
    <location>
        <begin position="6"/>
        <end position="241"/>
    </location>
</feature>
<keyword evidence="5" id="KW-0251">Elongation factor</keyword>
<dbReference type="STRING" id="1805483.A0A177ED78"/>
<dbReference type="EMBL" id="LTDL01000040">
    <property type="protein sequence ID" value="OAG29481.1"/>
    <property type="molecule type" value="Genomic_DNA"/>
</dbReference>
<keyword evidence="2" id="KW-0547">Nucleotide-binding</keyword>
<name>A0A177ED78_9MICR</name>
<proteinExistence type="inferred from homology"/>
<evidence type="ECO:0000256" key="2">
    <source>
        <dbReference type="ARBA" id="ARBA00022741"/>
    </source>
</evidence>
<dbReference type="PROSITE" id="PS51722">
    <property type="entry name" value="G_TR_2"/>
    <property type="match status" value="1"/>
</dbReference>
<dbReference type="GO" id="GO:0005525">
    <property type="term" value="F:GTP binding"/>
    <property type="evidence" value="ECO:0007669"/>
    <property type="project" value="UniProtKB-KW"/>
</dbReference>
<dbReference type="Pfam" id="PF03144">
    <property type="entry name" value="GTP_EFTU_D2"/>
    <property type="match status" value="1"/>
</dbReference>
<evidence type="ECO:0000259" key="4">
    <source>
        <dbReference type="PROSITE" id="PS51722"/>
    </source>
</evidence>
<dbReference type="RefSeq" id="XP_067544129.1">
    <property type="nucleotide sequence ID" value="XM_067688032.1"/>
</dbReference>
<dbReference type="OrthoDB" id="342024at2759"/>
<accession>A0A177ED78</accession>
<dbReference type="GeneID" id="93646964"/>
<evidence type="ECO:0000256" key="1">
    <source>
        <dbReference type="ARBA" id="ARBA00007249"/>
    </source>
</evidence>
<dbReference type="GO" id="GO:0003924">
    <property type="term" value="F:GTPase activity"/>
    <property type="evidence" value="ECO:0007669"/>
    <property type="project" value="InterPro"/>
</dbReference>
<dbReference type="InterPro" id="IPR050100">
    <property type="entry name" value="TRAFAC_GTPase_members"/>
</dbReference>
<organism evidence="5 6">
    <name type="scientific">Nematocida displodere</name>
    <dbReference type="NCBI Taxonomy" id="1805483"/>
    <lineage>
        <taxon>Eukaryota</taxon>
        <taxon>Fungi</taxon>
        <taxon>Fungi incertae sedis</taxon>
        <taxon>Microsporidia</taxon>
        <taxon>Nematocida</taxon>
    </lineage>
</organism>
<dbReference type="Proteomes" id="UP000185944">
    <property type="component" value="Unassembled WGS sequence"/>
</dbReference>
<dbReference type="AlphaFoldDB" id="A0A177ED78"/>
<dbReference type="VEuPathDB" id="MicrosporidiaDB:NEDG_00614"/>
<dbReference type="GO" id="GO:0003746">
    <property type="term" value="F:translation elongation factor activity"/>
    <property type="evidence" value="ECO:0007669"/>
    <property type="project" value="UniProtKB-KW"/>
</dbReference>
<keyword evidence="6" id="KW-1185">Reference proteome</keyword>
<evidence type="ECO:0000313" key="6">
    <source>
        <dbReference type="Proteomes" id="UP000185944"/>
    </source>
</evidence>
<reference evidence="5 6" key="1">
    <citation type="submission" date="2016-02" db="EMBL/GenBank/DDBJ databases">
        <title>Discovery of a natural microsporidian pathogen with a broad tissue tropism in Caenorhabditis elegans.</title>
        <authorList>
            <person name="Luallen R.J."/>
            <person name="Reinke A.W."/>
            <person name="Tong L."/>
            <person name="Botts M.R."/>
            <person name="Felix M.-A."/>
            <person name="Troemel E.R."/>
        </authorList>
    </citation>
    <scope>NUCLEOTIDE SEQUENCE [LARGE SCALE GENOMIC DNA]</scope>
    <source>
        <strain evidence="5 6">JUm2807</strain>
    </source>
</reference>
<comment type="caution">
    <text evidence="5">The sequence shown here is derived from an EMBL/GenBank/DDBJ whole genome shotgun (WGS) entry which is preliminary data.</text>
</comment>
<dbReference type="Pfam" id="PF22594">
    <property type="entry name" value="GTP-eEF1A_C"/>
    <property type="match status" value="1"/>
</dbReference>
<dbReference type="Pfam" id="PF00009">
    <property type="entry name" value="GTP_EFTU"/>
    <property type="match status" value="1"/>
</dbReference>
<dbReference type="SUPFAM" id="SSF50447">
    <property type="entry name" value="Translation proteins"/>
    <property type="match status" value="1"/>
</dbReference>
<evidence type="ECO:0000313" key="5">
    <source>
        <dbReference type="EMBL" id="OAG29481.1"/>
    </source>
</evidence>
<dbReference type="Gene3D" id="3.40.50.300">
    <property type="entry name" value="P-loop containing nucleotide triphosphate hydrolases"/>
    <property type="match status" value="1"/>
</dbReference>
<dbReference type="InterPro" id="IPR009000">
    <property type="entry name" value="Transl_B-barrel_sf"/>
</dbReference>
<dbReference type="Gene3D" id="2.40.30.10">
    <property type="entry name" value="Translation factors"/>
    <property type="match status" value="2"/>
</dbReference>
<dbReference type="PRINTS" id="PR00315">
    <property type="entry name" value="ELONGATNFCT"/>
</dbReference>
<keyword evidence="3" id="KW-0342">GTP-binding</keyword>
<protein>
    <submittedName>
        <fullName evidence="5">Elongation factor 1-alpha</fullName>
    </submittedName>
</protein>
<keyword evidence="5" id="KW-0648">Protein biosynthesis</keyword>
<dbReference type="InterPro" id="IPR027417">
    <property type="entry name" value="P-loop_NTPase"/>
</dbReference>
<dbReference type="InterPro" id="IPR009001">
    <property type="entry name" value="Transl_elong_EF1A/Init_IF2_C"/>
</dbReference>
<dbReference type="PANTHER" id="PTHR23115">
    <property type="entry name" value="TRANSLATION FACTOR"/>
    <property type="match status" value="1"/>
</dbReference>
<sequence>MADTKEQYINVCFLGHVDSGKSTTIGHLCFKLGAIDKRTLEKLEETAKEHGKGSFSFAFYCDNNKAERESGITIQVSMKVVKTQEHTVNILDCPGHRGFLKNMITGTAQADVAVIIVPAAQGEFERAITEEGTLYEHVVLAHTLGVSKAIVAVNKLDTFPNPEEAQKRFEEISENIKNKMKKMYDMKTTPIVPISGFKGIALTRKCEKFSWFQGWRPEGKPDAAPITCLEEAIDYYPLPPRMVTDPLRVPITNILEVKGIGKVYTGRVESGTCTPGMKVLVSPSGAITEIKTLEIHKTARKAVEAGENCGITLKNNESTDKIRQGSIISEVTRSPCKKTYAARATVIFIGKVKCIKQGYSPTMDICATHVSAVFAELCDIGTKKGKEYIVTVDKPTEIAGTRPCARVIIIPSKPTVMETFNEFKFLGRFALRDMGKTIGIGIIHETFTKEQTEQLIPAFFKQAKKGALGGKK</sequence>
<gene>
    <name evidence="5" type="ORF">NEDG_00614</name>
</gene>
<dbReference type="InterPro" id="IPR054696">
    <property type="entry name" value="GTP-eEF1A_C"/>
</dbReference>
<dbReference type="SUPFAM" id="SSF52540">
    <property type="entry name" value="P-loop containing nucleoside triphosphate hydrolases"/>
    <property type="match status" value="1"/>
</dbReference>